<dbReference type="Gene3D" id="1.20.5.1930">
    <property type="match status" value="1"/>
</dbReference>
<dbReference type="InterPro" id="IPR050482">
    <property type="entry name" value="Sensor_HK_TwoCompSys"/>
</dbReference>
<dbReference type="InterPro" id="IPR033425">
    <property type="entry name" value="MASE3"/>
</dbReference>
<proteinExistence type="predicted"/>
<evidence type="ECO:0000256" key="4">
    <source>
        <dbReference type="ARBA" id="ARBA00022679"/>
    </source>
</evidence>
<name>A0ABV9R428_9MICO</name>
<dbReference type="CDD" id="cd16917">
    <property type="entry name" value="HATPase_UhpB-NarQ-NarX-like"/>
    <property type="match status" value="1"/>
</dbReference>
<evidence type="ECO:0000256" key="9">
    <source>
        <dbReference type="SAM" id="Phobius"/>
    </source>
</evidence>
<evidence type="ECO:0000256" key="1">
    <source>
        <dbReference type="ARBA" id="ARBA00000085"/>
    </source>
</evidence>
<keyword evidence="9" id="KW-1133">Transmembrane helix</keyword>
<evidence type="ECO:0000256" key="2">
    <source>
        <dbReference type="ARBA" id="ARBA00012438"/>
    </source>
</evidence>
<comment type="catalytic activity">
    <reaction evidence="1">
        <text>ATP + protein L-histidine = ADP + protein N-phospho-L-histidine.</text>
        <dbReference type="EC" id="2.7.13.3"/>
    </reaction>
</comment>
<keyword evidence="7 11" id="KW-0067">ATP-binding</keyword>
<evidence type="ECO:0000256" key="3">
    <source>
        <dbReference type="ARBA" id="ARBA00022553"/>
    </source>
</evidence>
<sequence length="450" mass="48693">MTWVACILVTLSVIASPATELAHANPSLHLALDAVDMCIALLVAYLLHNRFARRHRLQDWLLCVALVIFGLAGLVVTTVIEEVMGIRDGRLNVWLPLALRVIGAVLILVAALVGDRPGPGRLRYWSVAAPVLLILVVGAVLWALDDSLPVAVPPDRAAEVFDRSFAGHPLLLAGLALSAACFLIASLIVTRQAARSNDELLRWLAPASAVAGFARVNYLLYPTLYTDWLYTGDLLRTAGYALLLVGGLRELRVYWGAQAHVAVIEDRRRLARELHDGLLQELTYIRVASSMLPEDTPTKGEITDAAVRALDEARAAVNSLGSLDDEPLGFVLHRAARELAERYDVDFQVDVDDSIIADADQRHALMRIVREAVVNAVRHGGARTICVRLSQLGDTQRLTIEDDGAGFAVHASGGAGGYGLVSMRTRAKDLPGTLRIDSTPGEGTIVTVTW</sequence>
<keyword evidence="12" id="KW-1185">Reference proteome</keyword>
<protein>
    <recommendedName>
        <fullName evidence="2">histidine kinase</fullName>
        <ecNumber evidence="2">2.7.13.3</ecNumber>
    </recommendedName>
</protein>
<dbReference type="SUPFAM" id="SSF55874">
    <property type="entry name" value="ATPase domain of HSP90 chaperone/DNA topoisomerase II/histidine kinase"/>
    <property type="match status" value="1"/>
</dbReference>
<keyword evidence="4" id="KW-0808">Transferase</keyword>
<keyword evidence="9" id="KW-0472">Membrane</keyword>
<keyword evidence="5" id="KW-0547">Nucleotide-binding</keyword>
<dbReference type="InterPro" id="IPR036890">
    <property type="entry name" value="HATPase_C_sf"/>
</dbReference>
<dbReference type="Gene3D" id="3.30.565.10">
    <property type="entry name" value="Histidine kinase-like ATPase, C-terminal domain"/>
    <property type="match status" value="1"/>
</dbReference>
<dbReference type="PROSITE" id="PS50109">
    <property type="entry name" value="HIS_KIN"/>
    <property type="match status" value="1"/>
</dbReference>
<organism evidence="11 12">
    <name type="scientific">Agromyces aurantiacus</name>
    <dbReference type="NCBI Taxonomy" id="165814"/>
    <lineage>
        <taxon>Bacteria</taxon>
        <taxon>Bacillati</taxon>
        <taxon>Actinomycetota</taxon>
        <taxon>Actinomycetes</taxon>
        <taxon>Micrococcales</taxon>
        <taxon>Microbacteriaceae</taxon>
        <taxon>Agromyces</taxon>
    </lineage>
</organism>
<keyword evidence="3" id="KW-0597">Phosphoprotein</keyword>
<dbReference type="Pfam" id="PF17159">
    <property type="entry name" value="MASE3"/>
    <property type="match status" value="1"/>
</dbReference>
<feature type="transmembrane region" description="Helical" evidence="9">
    <location>
        <begin position="170"/>
        <end position="189"/>
    </location>
</feature>
<reference evidence="12" key="1">
    <citation type="journal article" date="2019" name="Int. J. Syst. Evol. Microbiol.">
        <title>The Global Catalogue of Microorganisms (GCM) 10K type strain sequencing project: providing services to taxonomists for standard genome sequencing and annotation.</title>
        <authorList>
            <consortium name="The Broad Institute Genomics Platform"/>
            <consortium name="The Broad Institute Genome Sequencing Center for Infectious Disease"/>
            <person name="Wu L."/>
            <person name="Ma J."/>
        </authorList>
    </citation>
    <scope>NUCLEOTIDE SEQUENCE [LARGE SCALE GENOMIC DNA]</scope>
    <source>
        <strain evidence="12">CGMCC 1.12192</strain>
    </source>
</reference>
<evidence type="ECO:0000256" key="8">
    <source>
        <dbReference type="ARBA" id="ARBA00023012"/>
    </source>
</evidence>
<evidence type="ECO:0000256" key="6">
    <source>
        <dbReference type="ARBA" id="ARBA00022777"/>
    </source>
</evidence>
<dbReference type="PANTHER" id="PTHR24421">
    <property type="entry name" value="NITRATE/NITRITE SENSOR PROTEIN NARX-RELATED"/>
    <property type="match status" value="1"/>
</dbReference>
<dbReference type="EC" id="2.7.13.3" evidence="2"/>
<feature type="transmembrane region" description="Helical" evidence="9">
    <location>
        <begin position="28"/>
        <end position="48"/>
    </location>
</feature>
<dbReference type="InterPro" id="IPR003594">
    <property type="entry name" value="HATPase_dom"/>
</dbReference>
<dbReference type="InterPro" id="IPR005467">
    <property type="entry name" value="His_kinase_dom"/>
</dbReference>
<dbReference type="Pfam" id="PF07730">
    <property type="entry name" value="HisKA_3"/>
    <property type="match status" value="1"/>
</dbReference>
<evidence type="ECO:0000313" key="11">
    <source>
        <dbReference type="EMBL" id="MFC4828888.1"/>
    </source>
</evidence>
<feature type="transmembrane region" description="Helical" evidence="9">
    <location>
        <begin position="92"/>
        <end position="113"/>
    </location>
</feature>
<dbReference type="SMART" id="SM00387">
    <property type="entry name" value="HATPase_c"/>
    <property type="match status" value="1"/>
</dbReference>
<evidence type="ECO:0000313" key="12">
    <source>
        <dbReference type="Proteomes" id="UP001595960"/>
    </source>
</evidence>
<feature type="transmembrane region" description="Helical" evidence="9">
    <location>
        <begin position="60"/>
        <end position="80"/>
    </location>
</feature>
<keyword evidence="8" id="KW-0902">Two-component regulatory system</keyword>
<gene>
    <name evidence="11" type="ORF">ACFPER_08825</name>
</gene>
<dbReference type="InterPro" id="IPR011712">
    <property type="entry name" value="Sig_transdc_His_kin_sub3_dim/P"/>
</dbReference>
<feature type="domain" description="Histidine kinase" evidence="10">
    <location>
        <begin position="273"/>
        <end position="450"/>
    </location>
</feature>
<keyword evidence="6" id="KW-0418">Kinase</keyword>
<evidence type="ECO:0000259" key="10">
    <source>
        <dbReference type="PROSITE" id="PS50109"/>
    </source>
</evidence>
<dbReference type="Pfam" id="PF02518">
    <property type="entry name" value="HATPase_c"/>
    <property type="match status" value="1"/>
</dbReference>
<dbReference type="PANTHER" id="PTHR24421:SF10">
    <property type="entry name" value="NITRATE_NITRITE SENSOR PROTEIN NARQ"/>
    <property type="match status" value="1"/>
</dbReference>
<dbReference type="EMBL" id="JBHSJC010000001">
    <property type="protein sequence ID" value="MFC4828888.1"/>
    <property type="molecule type" value="Genomic_DNA"/>
</dbReference>
<evidence type="ECO:0000256" key="5">
    <source>
        <dbReference type="ARBA" id="ARBA00022741"/>
    </source>
</evidence>
<evidence type="ECO:0000256" key="7">
    <source>
        <dbReference type="ARBA" id="ARBA00022840"/>
    </source>
</evidence>
<feature type="transmembrane region" description="Helical" evidence="9">
    <location>
        <begin position="125"/>
        <end position="144"/>
    </location>
</feature>
<dbReference type="Proteomes" id="UP001595960">
    <property type="component" value="Unassembled WGS sequence"/>
</dbReference>
<keyword evidence="9" id="KW-0812">Transmembrane</keyword>
<dbReference type="RefSeq" id="WP_204392150.1">
    <property type="nucleotide sequence ID" value="NZ_JAFBBW010000001.1"/>
</dbReference>
<accession>A0ABV9R428</accession>
<feature type="transmembrane region" description="Helical" evidence="9">
    <location>
        <begin position="201"/>
        <end position="222"/>
    </location>
</feature>
<comment type="caution">
    <text evidence="11">The sequence shown here is derived from an EMBL/GenBank/DDBJ whole genome shotgun (WGS) entry which is preliminary data.</text>
</comment>
<dbReference type="GO" id="GO:0005524">
    <property type="term" value="F:ATP binding"/>
    <property type="evidence" value="ECO:0007669"/>
    <property type="project" value="UniProtKB-KW"/>
</dbReference>